<dbReference type="STRING" id="880157.AB204_10510"/>
<reference evidence="1 2" key="1">
    <citation type="submission" date="2015-06" db="EMBL/GenBank/DDBJ databases">
        <title>Draft Whole-Genome Sequence of the Entomopathogenic Bacterium Xenorhabdus khoisanae.</title>
        <authorList>
            <person name="Naidoo S."/>
            <person name="Featherston J."/>
            <person name="Gray V.M."/>
        </authorList>
    </citation>
    <scope>NUCLEOTIDE SEQUENCE [LARGE SCALE GENOMIC DNA]</scope>
    <source>
        <strain evidence="1 2">MCB</strain>
    </source>
</reference>
<dbReference type="Proteomes" id="UP000036277">
    <property type="component" value="Unassembled WGS sequence"/>
</dbReference>
<comment type="caution">
    <text evidence="1">The sequence shown here is derived from an EMBL/GenBank/DDBJ whole genome shotgun (WGS) entry which is preliminary data.</text>
</comment>
<gene>
    <name evidence="1" type="ORF">AB204_10510</name>
</gene>
<keyword evidence="2" id="KW-1185">Reference proteome</keyword>
<protein>
    <submittedName>
        <fullName evidence="1">Uncharacterized protein</fullName>
    </submittedName>
</protein>
<dbReference type="RefSeq" id="WP_047963320.1">
    <property type="nucleotide sequence ID" value="NZ_CAWMBG010000064.1"/>
</dbReference>
<dbReference type="OrthoDB" id="6447773at2"/>
<sequence>MSTKLPLESAIASAIAVSDAINLSRVYNLMNVKGIPVLAYSHSIDENLCVAESGMEFEKSDATGSFAITPDKWRTSKPLLQKVMSSAAIEKIDSWLSMKMLEGKEPLMVHFHRVNTVLDGKSEYIIMPILTDCDGKDIQENRRVLIEEINHVDLNATLRMATHYHAAIEKLTETLKRNFFESGDTSGLSVSKKRCTSHTDNIYGVTCGDFVFKVEVKHDCSKLTQDLNAIAALSRNYTLSEQFNSEKFSSFSSVTKSPETTKIEIAKVSEISIDDGIVSIAVNGRAFEFGSF</sequence>
<dbReference type="EMBL" id="LFCV01000064">
    <property type="protein sequence ID" value="KMJ45122.1"/>
    <property type="molecule type" value="Genomic_DNA"/>
</dbReference>
<evidence type="ECO:0000313" key="1">
    <source>
        <dbReference type="EMBL" id="KMJ45122.1"/>
    </source>
</evidence>
<organism evidence="1 2">
    <name type="scientific">Xenorhabdus khoisanae</name>
    <dbReference type="NCBI Taxonomy" id="880157"/>
    <lineage>
        <taxon>Bacteria</taxon>
        <taxon>Pseudomonadati</taxon>
        <taxon>Pseudomonadota</taxon>
        <taxon>Gammaproteobacteria</taxon>
        <taxon>Enterobacterales</taxon>
        <taxon>Morganellaceae</taxon>
        <taxon>Xenorhabdus</taxon>
    </lineage>
</organism>
<accession>A0A0J5FT79</accession>
<evidence type="ECO:0000313" key="2">
    <source>
        <dbReference type="Proteomes" id="UP000036277"/>
    </source>
</evidence>
<name>A0A0J5FT79_9GAMM</name>
<dbReference type="PATRIC" id="fig|880157.4.peg.2224"/>
<proteinExistence type="predicted"/>
<dbReference type="AlphaFoldDB" id="A0A0J5FT79"/>